<dbReference type="Proteomes" id="UP000226431">
    <property type="component" value="Unassembled WGS sequence"/>
</dbReference>
<keyword evidence="3" id="KW-1185">Reference proteome</keyword>
<feature type="compositionally biased region" description="Basic and acidic residues" evidence="1">
    <location>
        <begin position="69"/>
        <end position="86"/>
    </location>
</feature>
<protein>
    <submittedName>
        <fullName evidence="2">Uncharacterized protein</fullName>
    </submittedName>
</protein>
<name>A0A2C5ZMP6_9HYPO</name>
<gene>
    <name evidence="2" type="ORF">CDD80_3362</name>
</gene>
<dbReference type="AlphaFoldDB" id="A0A2C5ZMP6"/>
<accession>A0A2C5ZMP6</accession>
<evidence type="ECO:0000313" key="3">
    <source>
        <dbReference type="Proteomes" id="UP000226431"/>
    </source>
</evidence>
<organism evidence="2 3">
    <name type="scientific">Ophiocordyceps camponoti-rufipedis</name>
    <dbReference type="NCBI Taxonomy" id="2004952"/>
    <lineage>
        <taxon>Eukaryota</taxon>
        <taxon>Fungi</taxon>
        <taxon>Dikarya</taxon>
        <taxon>Ascomycota</taxon>
        <taxon>Pezizomycotina</taxon>
        <taxon>Sordariomycetes</taxon>
        <taxon>Hypocreomycetidae</taxon>
        <taxon>Hypocreales</taxon>
        <taxon>Ophiocordycipitaceae</taxon>
        <taxon>Ophiocordyceps</taxon>
    </lineage>
</organism>
<evidence type="ECO:0000313" key="2">
    <source>
        <dbReference type="EMBL" id="PHH81080.1"/>
    </source>
</evidence>
<evidence type="ECO:0000256" key="1">
    <source>
        <dbReference type="SAM" id="MobiDB-lite"/>
    </source>
</evidence>
<comment type="caution">
    <text evidence="2">The sequence shown here is derived from an EMBL/GenBank/DDBJ whole genome shotgun (WGS) entry which is preliminary data.</text>
</comment>
<sequence>MSLSYILSTGRVAAVQGGKPRPAQVKKPEPDQRQPQPEAKAVEASDEAKEEIEPEPKSVETNVKPAMKAKTESDDAKPASDQAKPDDDLEGGSFCLLINNSRWREEEQPANLKVEFREKVEHGSLIKEWGTLEE</sequence>
<feature type="region of interest" description="Disordered" evidence="1">
    <location>
        <begin position="1"/>
        <end position="92"/>
    </location>
</feature>
<dbReference type="EMBL" id="NJES01000003">
    <property type="protein sequence ID" value="PHH81080.1"/>
    <property type="molecule type" value="Genomic_DNA"/>
</dbReference>
<reference evidence="2 3" key="1">
    <citation type="submission" date="2017-06" db="EMBL/GenBank/DDBJ databases">
        <title>Ant-infecting Ophiocordyceps genomes reveal a high diversity of potential behavioral manipulation genes and a possible major role for enterotoxins.</title>
        <authorList>
            <person name="De Bekker C."/>
            <person name="Evans H.C."/>
            <person name="Brachmann A."/>
            <person name="Hughes D.P."/>
        </authorList>
    </citation>
    <scope>NUCLEOTIDE SEQUENCE [LARGE SCALE GENOMIC DNA]</scope>
    <source>
        <strain evidence="2 3">Map16</strain>
    </source>
</reference>
<proteinExistence type="predicted"/>